<feature type="binding site" evidence="6">
    <location>
        <begin position="286"/>
        <end position="293"/>
    </location>
    <ligand>
        <name>ATP</name>
        <dbReference type="ChEBI" id="CHEBI:30616"/>
    </ligand>
</feature>
<dbReference type="SUPFAM" id="SSF53098">
    <property type="entry name" value="Ribonuclease H-like"/>
    <property type="match status" value="1"/>
</dbReference>
<dbReference type="GO" id="GO:0003678">
    <property type="term" value="F:DNA helicase activity"/>
    <property type="evidence" value="ECO:0007669"/>
    <property type="project" value="TreeGrafter"/>
</dbReference>
<evidence type="ECO:0000259" key="8">
    <source>
        <dbReference type="PROSITE" id="PS51192"/>
    </source>
</evidence>
<dbReference type="InterPro" id="IPR012337">
    <property type="entry name" value="RNaseH-like_sf"/>
</dbReference>
<dbReference type="NCBIfam" id="NF005981">
    <property type="entry name" value="PRK08074.1"/>
    <property type="match status" value="1"/>
</dbReference>
<dbReference type="Gene3D" id="3.40.50.300">
    <property type="entry name" value="P-loop containing nucleotide triphosphate hydrolases"/>
    <property type="match status" value="2"/>
</dbReference>
<dbReference type="PROSITE" id="PS51192">
    <property type="entry name" value="HELICASE_ATP_BIND_1"/>
    <property type="match status" value="1"/>
</dbReference>
<reference evidence="10 11" key="1">
    <citation type="submission" date="2017-09" db="EMBL/GenBank/DDBJ databases">
        <title>Complete Genome Sequences of Two Strains of the Meat Spoilage Bacterium Brochothrix thermosphacta Isolated from Ground Chicken.</title>
        <authorList>
            <person name="Paoli G.C."/>
            <person name="Wijey C."/>
            <person name="Chen C.-Y."/>
            <person name="Nguyen L."/>
            <person name="Yan X."/>
            <person name="Irwin P.L."/>
        </authorList>
    </citation>
    <scope>NUCLEOTIDE SEQUENCE [LARGE SCALE GENOMIC DNA]</scope>
    <source>
        <strain evidence="10 11">BI</strain>
    </source>
</reference>
<dbReference type="GO" id="GO:0003887">
    <property type="term" value="F:DNA-directed DNA polymerase activity"/>
    <property type="evidence" value="ECO:0007669"/>
    <property type="project" value="InterPro"/>
</dbReference>
<evidence type="ECO:0000313" key="11">
    <source>
        <dbReference type="Proteomes" id="UP000243591"/>
    </source>
</evidence>
<dbReference type="NCBIfam" id="TIGR01407">
    <property type="entry name" value="dinG_rel"/>
    <property type="match status" value="1"/>
</dbReference>
<keyword evidence="4 6" id="KW-0269">Exonuclease</keyword>
<evidence type="ECO:0000259" key="9">
    <source>
        <dbReference type="PROSITE" id="PS51193"/>
    </source>
</evidence>
<dbReference type="SMART" id="SM00479">
    <property type="entry name" value="EXOIII"/>
    <property type="match status" value="1"/>
</dbReference>
<dbReference type="SMART" id="SM00491">
    <property type="entry name" value="HELICc2"/>
    <property type="match status" value="1"/>
</dbReference>
<dbReference type="SMART" id="SM00487">
    <property type="entry name" value="DEXDc"/>
    <property type="match status" value="1"/>
</dbReference>
<dbReference type="Pfam" id="PF04851">
    <property type="entry name" value="ResIII"/>
    <property type="match status" value="1"/>
</dbReference>
<feature type="domain" description="Helicase ATP-binding" evidence="9">
    <location>
        <begin position="251"/>
        <end position="513"/>
    </location>
</feature>
<dbReference type="Gene3D" id="3.30.420.10">
    <property type="entry name" value="Ribonuclease H-like superfamily/Ribonuclease H"/>
    <property type="match status" value="1"/>
</dbReference>
<name>A0A1D2LZY0_BROTH</name>
<dbReference type="RefSeq" id="WP_069125075.1">
    <property type="nucleotide sequence ID" value="NZ_CP023483.1"/>
</dbReference>
<keyword evidence="10" id="KW-0347">Helicase</keyword>
<dbReference type="KEGG" id="bths:CNY62_10645"/>
<evidence type="ECO:0000256" key="7">
    <source>
        <dbReference type="RuleBase" id="RU364106"/>
    </source>
</evidence>
<evidence type="ECO:0000313" key="10">
    <source>
        <dbReference type="EMBL" id="ATF26769.1"/>
    </source>
</evidence>
<dbReference type="OrthoDB" id="9803913at2"/>
<feature type="short sequence motif" description="DEAH box" evidence="6">
    <location>
        <begin position="462"/>
        <end position="465"/>
    </location>
</feature>
<dbReference type="GO" id="GO:0006260">
    <property type="term" value="P:DNA replication"/>
    <property type="evidence" value="ECO:0007669"/>
    <property type="project" value="InterPro"/>
</dbReference>
<evidence type="ECO:0000256" key="4">
    <source>
        <dbReference type="ARBA" id="ARBA00022839"/>
    </source>
</evidence>
<dbReference type="NCBIfam" id="TIGR00573">
    <property type="entry name" value="dnaq"/>
    <property type="match status" value="1"/>
</dbReference>
<dbReference type="InterPro" id="IPR014013">
    <property type="entry name" value="Helic_SF1/SF2_ATP-bd_DinG/Rad3"/>
</dbReference>
<feature type="domain" description="Helicase ATP-binding" evidence="8">
    <location>
        <begin position="273"/>
        <end position="540"/>
    </location>
</feature>
<dbReference type="STRING" id="2756.BFR44_05400"/>
<dbReference type="GO" id="GO:0003677">
    <property type="term" value="F:DNA binding"/>
    <property type="evidence" value="ECO:0007669"/>
    <property type="project" value="InterPro"/>
</dbReference>
<dbReference type="EC" id="3.1.-.-" evidence="6 7"/>
<keyword evidence="3 6" id="KW-0378">Hydrolase</keyword>
<evidence type="ECO:0000256" key="1">
    <source>
        <dbReference type="ARBA" id="ARBA00022722"/>
    </source>
</evidence>
<comment type="function">
    <text evidence="6 7">3'-5' exonuclease.</text>
</comment>
<organism evidence="10 11">
    <name type="scientific">Brochothrix thermosphacta</name>
    <name type="common">Microbacterium thermosphactum</name>
    <dbReference type="NCBI Taxonomy" id="2756"/>
    <lineage>
        <taxon>Bacteria</taxon>
        <taxon>Bacillati</taxon>
        <taxon>Bacillota</taxon>
        <taxon>Bacilli</taxon>
        <taxon>Bacillales</taxon>
        <taxon>Listeriaceae</taxon>
        <taxon>Brochothrix</taxon>
    </lineage>
</organism>
<dbReference type="Pfam" id="PF00929">
    <property type="entry name" value="RNase_T"/>
    <property type="match status" value="1"/>
</dbReference>
<dbReference type="PANTHER" id="PTHR11472">
    <property type="entry name" value="DNA REPAIR DEAD HELICASE RAD3/XP-D SUBFAMILY MEMBER"/>
    <property type="match status" value="1"/>
</dbReference>
<evidence type="ECO:0000256" key="6">
    <source>
        <dbReference type="HAMAP-Rule" id="MF_02206"/>
    </source>
</evidence>
<keyword evidence="5 6" id="KW-0067">ATP-binding</keyword>
<dbReference type="CDD" id="cd06127">
    <property type="entry name" value="DEDDh"/>
    <property type="match status" value="1"/>
</dbReference>
<dbReference type="PANTHER" id="PTHR11472:SF34">
    <property type="entry name" value="REGULATOR OF TELOMERE ELONGATION HELICASE 1"/>
    <property type="match status" value="1"/>
</dbReference>
<dbReference type="GO" id="GO:0005524">
    <property type="term" value="F:ATP binding"/>
    <property type="evidence" value="ECO:0007669"/>
    <property type="project" value="UniProtKB-UniRule"/>
</dbReference>
<dbReference type="Pfam" id="PF13307">
    <property type="entry name" value="Helicase_C_2"/>
    <property type="match status" value="1"/>
</dbReference>
<dbReference type="InterPro" id="IPR006310">
    <property type="entry name" value="DinG"/>
</dbReference>
<dbReference type="InterPro" id="IPR036397">
    <property type="entry name" value="RNaseH_sf"/>
</dbReference>
<proteinExistence type="inferred from homology"/>
<keyword evidence="2 6" id="KW-0547">Nucleotide-binding</keyword>
<dbReference type="InterPro" id="IPR006054">
    <property type="entry name" value="DnaQ"/>
</dbReference>
<dbReference type="SUPFAM" id="SSF52540">
    <property type="entry name" value="P-loop containing nucleoside triphosphate hydrolases"/>
    <property type="match status" value="1"/>
</dbReference>
<gene>
    <name evidence="6 7" type="primary">dinG</name>
    <name evidence="10" type="ORF">CNY62_10645</name>
</gene>
<dbReference type="InterPro" id="IPR014001">
    <property type="entry name" value="Helicase_ATP-bd"/>
</dbReference>
<keyword evidence="11" id="KW-1185">Reference proteome</keyword>
<protein>
    <recommendedName>
        <fullName evidence="6 7">3'-5' exonuclease DinG</fullName>
        <ecNumber evidence="6 7">3.1.-.-</ecNumber>
    </recommendedName>
</protein>
<dbReference type="FunFam" id="3.30.420.10:FF:000045">
    <property type="entry name" value="3'-5' exonuclease DinG"/>
    <property type="match status" value="1"/>
</dbReference>
<dbReference type="EMBL" id="CP023483">
    <property type="protein sequence ID" value="ATF26769.1"/>
    <property type="molecule type" value="Genomic_DNA"/>
</dbReference>
<evidence type="ECO:0000256" key="3">
    <source>
        <dbReference type="ARBA" id="ARBA00022801"/>
    </source>
</evidence>
<dbReference type="GO" id="GO:0016818">
    <property type="term" value="F:hydrolase activity, acting on acid anhydrides, in phosphorus-containing anhydrides"/>
    <property type="evidence" value="ECO:0007669"/>
    <property type="project" value="InterPro"/>
</dbReference>
<dbReference type="InterPro" id="IPR045028">
    <property type="entry name" value="DinG/Rad3-like"/>
</dbReference>
<dbReference type="AlphaFoldDB" id="A0A1D2LZY0"/>
<comment type="similarity">
    <text evidence="6 7">Belongs to the helicase family. DinG subfamily. Type 2 sub-subfamily.</text>
</comment>
<sequence>MIHIARYVVVDIETTGHRPNEGDRIIEFSAIVIEHGEIVHEFSTLVNPDRTIPPFITELTKINSKKVATAPYIEDIMTIIASLLSDSVFVAHNVQFDWPFIQSEAKRLGYDFDIARVIDTVELTRILFPTLDSYRLSDLSEDFNITHDQPHSAASDTLATVHLFLEAMQALDKVPTSVLEQLYELMPHLLSDFSKEIYTLIQKKERRNEPLSKSLVAFEGLIFRRPIETEILNKTVEDVSYPHTMAEKENLIQQSFSNYEPRPNQFVMMDQIYDQLRLDHHQAIEAGTGIGKTLGYLLPAAYFSQESGKRVVVATYSLLLQNQMMAQDVPRLQKLLPFPTKVATVKGRTHYVSLNKLSVVLKAPGNNYDEFLTKAQLLIWLLQTNSGDMTELNHPGGGKNIMYQVTSSARDDGSIFEEYEYYSRMKREAAAANIVVTTHATLWLDTVSQTDVLGDYDHVIVDEAHHLTDSARQFLGAQFSLQQTRYMLNRITSLHKENTWSEMKKKSDLADSLFEIGLTVTSLDMELGHFFTYINELFLNEKEKRPGAFRVALSDGEKATVAQLPDHIVVSYRRCENFYKVLSEQLLEMSTAKSVSEEALFEIEVTRAISFIKEQQQALVRLMTEIEPEMVVWYETDRKNTRNGSRLVGEPLQTAPLIQERLFQTNKSVILTSATLTTDRSFDYLEKELGFETSALPTLALAASFDYATHVRLCLPEDMPSVKQVSVNEYAHALADYLSDVAQVTDGRMLVLFTAYDMLTATYHRLNKDKKLDAYRVLAQNVTSGSTQRLIQQFKRTDKAILLGTTSFWEGLDIPGEALSCIAIVRLPFISPEDPYMKAQMRRFKEQGENAFEKYALPQAILRFRQGFGRLMRHENDRGIILVFDQRIDNTDFGQAFLHSIPSVDIVKGTSEVILPAIAEWLPQTTIIDH</sequence>
<evidence type="ECO:0000256" key="5">
    <source>
        <dbReference type="ARBA" id="ARBA00022840"/>
    </source>
</evidence>
<evidence type="ECO:0000256" key="2">
    <source>
        <dbReference type="ARBA" id="ARBA00022741"/>
    </source>
</evidence>
<dbReference type="Proteomes" id="UP000243591">
    <property type="component" value="Chromosome"/>
</dbReference>
<dbReference type="HAMAP" id="MF_02206">
    <property type="entry name" value="DinG_exonucl"/>
    <property type="match status" value="1"/>
</dbReference>
<dbReference type="GO" id="GO:0008408">
    <property type="term" value="F:3'-5' exonuclease activity"/>
    <property type="evidence" value="ECO:0007669"/>
    <property type="project" value="UniProtKB-UniRule"/>
</dbReference>
<dbReference type="InterPro" id="IPR013520">
    <property type="entry name" value="Ribonucl_H"/>
</dbReference>
<accession>A0A1D2LZY0</accession>
<keyword evidence="1 6" id="KW-0540">Nuclease</keyword>
<dbReference type="InterPro" id="IPR027417">
    <property type="entry name" value="P-loop_NTPase"/>
</dbReference>
<dbReference type="PROSITE" id="PS51193">
    <property type="entry name" value="HELICASE_ATP_BIND_2"/>
    <property type="match status" value="1"/>
</dbReference>
<dbReference type="InterPro" id="IPR006935">
    <property type="entry name" value="Helicase/UvrB_N"/>
</dbReference>
<dbReference type="InterPro" id="IPR006555">
    <property type="entry name" value="ATP-dep_Helicase_C"/>
</dbReference>